<reference evidence="1" key="1">
    <citation type="submission" date="2023-11" db="EMBL/GenBank/DDBJ databases">
        <authorList>
            <person name="Poullet M."/>
        </authorList>
    </citation>
    <scope>NUCLEOTIDE SEQUENCE</scope>
    <source>
        <strain evidence="1">E1834</strain>
    </source>
</reference>
<organism evidence="1 2">
    <name type="scientific">Meloidogyne enterolobii</name>
    <name type="common">Root-knot nematode worm</name>
    <name type="synonym">Meloidogyne mayaguensis</name>
    <dbReference type="NCBI Taxonomy" id="390850"/>
    <lineage>
        <taxon>Eukaryota</taxon>
        <taxon>Metazoa</taxon>
        <taxon>Ecdysozoa</taxon>
        <taxon>Nematoda</taxon>
        <taxon>Chromadorea</taxon>
        <taxon>Rhabditida</taxon>
        <taxon>Tylenchina</taxon>
        <taxon>Tylenchomorpha</taxon>
        <taxon>Tylenchoidea</taxon>
        <taxon>Meloidogynidae</taxon>
        <taxon>Meloidogyninae</taxon>
        <taxon>Meloidogyne</taxon>
    </lineage>
</organism>
<keyword evidence="2" id="KW-1185">Reference proteome</keyword>
<dbReference type="EMBL" id="CAVMJV010000162">
    <property type="protein sequence ID" value="CAK5118191.1"/>
    <property type="molecule type" value="Genomic_DNA"/>
</dbReference>
<accession>A0ACB1B2M6</accession>
<name>A0ACB1B2M6_MELEN</name>
<evidence type="ECO:0000313" key="2">
    <source>
        <dbReference type="Proteomes" id="UP001497535"/>
    </source>
</evidence>
<protein>
    <submittedName>
        <fullName evidence="1">Uncharacterized protein</fullName>
    </submittedName>
</protein>
<comment type="caution">
    <text evidence="1">The sequence shown here is derived from an EMBL/GenBank/DDBJ whole genome shotgun (WGS) entry which is preliminary data.</text>
</comment>
<gene>
    <name evidence="1" type="ORF">MENTE1834_LOCUS46215</name>
</gene>
<proteinExistence type="predicted"/>
<dbReference type="Proteomes" id="UP001497535">
    <property type="component" value="Unassembled WGS sequence"/>
</dbReference>
<evidence type="ECO:0000313" key="1">
    <source>
        <dbReference type="EMBL" id="CAK5118191.1"/>
    </source>
</evidence>
<sequence length="85" mass="10252">MPTNSLLQPLTTTKIKKINKKNNIFKLSTYKRHKKYLIKSAKLFYKKWHLNHLVPIPFISIYMIFGALLFWLTENKAEFERQIIK</sequence>